<name>A0A2U2BMV0_ALCFA</name>
<reference evidence="4 5" key="2">
    <citation type="submission" date="2018-05" db="EMBL/GenBank/DDBJ databases">
        <authorList>
            <person name="Lanie J.A."/>
            <person name="Ng W.-L."/>
            <person name="Kazmierczak K.M."/>
            <person name="Andrzejewski T.M."/>
            <person name="Davidsen T.M."/>
            <person name="Wayne K.J."/>
            <person name="Tettelin H."/>
            <person name="Glass J.I."/>
            <person name="Rusch D."/>
            <person name="Podicherti R."/>
            <person name="Tsui H.-C.T."/>
            <person name="Winkler M.E."/>
        </authorList>
    </citation>
    <scope>NUCLEOTIDE SEQUENCE [LARGE SCALE GENOMIC DNA]</scope>
    <source>
        <strain evidence="4 5">YBY</strain>
    </source>
</reference>
<reference evidence="4 5" key="1">
    <citation type="submission" date="2018-05" db="EMBL/GenBank/DDBJ databases">
        <title>Genome Sequence of an Efficient Indole-Degrading Bacterium, Alcaligenes sp.YBY.</title>
        <authorList>
            <person name="Yang B."/>
        </authorList>
    </citation>
    <scope>NUCLEOTIDE SEQUENCE [LARGE SCALE GENOMIC DNA]</scope>
    <source>
        <strain evidence="4 5">YBY</strain>
    </source>
</reference>
<keyword evidence="2 3" id="KW-0479">Metal-binding</keyword>
<dbReference type="SUPFAM" id="SSF109854">
    <property type="entry name" value="DinB/YfiT-like putative metalloenzymes"/>
    <property type="match status" value="1"/>
</dbReference>
<sequence length="174" mass="19593">MTPQTAIRMASYNSQMNQRLYDAAASLSAQDLHQERGAFFGSLFKTMMHIAVGDTVWLHRFAQHPDAHALRKEIGVFAKPHALEQQLFGTLAELDQYRRKLDLIIIDWAATLTPEQLGQTLRYSNMAGQGMEKDFALLVTHFFNHQTHHRGQASTLLYQAGVDIGVTDLLVLVS</sequence>
<dbReference type="PANTHER" id="PTHR37302:SF1">
    <property type="entry name" value="PROTEIN DINB"/>
    <property type="match status" value="1"/>
</dbReference>
<dbReference type="RefSeq" id="WP_109088200.1">
    <property type="nucleotide sequence ID" value="NZ_QEXO01000001.1"/>
</dbReference>
<dbReference type="InterPro" id="IPR007837">
    <property type="entry name" value="DinB"/>
</dbReference>
<evidence type="ECO:0000256" key="3">
    <source>
        <dbReference type="PIRSR" id="PIRSR607837-1"/>
    </source>
</evidence>
<dbReference type="InterPro" id="IPR034660">
    <property type="entry name" value="DinB/YfiT-like"/>
</dbReference>
<evidence type="ECO:0000313" key="4">
    <source>
        <dbReference type="EMBL" id="PWE15309.1"/>
    </source>
</evidence>
<dbReference type="PANTHER" id="PTHR37302">
    <property type="entry name" value="SLR1116 PROTEIN"/>
    <property type="match status" value="1"/>
</dbReference>
<dbReference type="Pfam" id="PF05163">
    <property type="entry name" value="DinB"/>
    <property type="match status" value="1"/>
</dbReference>
<organism evidence="4 5">
    <name type="scientific">Alcaligenes faecalis</name>
    <dbReference type="NCBI Taxonomy" id="511"/>
    <lineage>
        <taxon>Bacteria</taxon>
        <taxon>Pseudomonadati</taxon>
        <taxon>Pseudomonadota</taxon>
        <taxon>Betaproteobacteria</taxon>
        <taxon>Burkholderiales</taxon>
        <taxon>Alcaligenaceae</taxon>
        <taxon>Alcaligenes</taxon>
    </lineage>
</organism>
<dbReference type="GO" id="GO:0046872">
    <property type="term" value="F:metal ion binding"/>
    <property type="evidence" value="ECO:0007669"/>
    <property type="project" value="UniProtKB-KW"/>
</dbReference>
<evidence type="ECO:0000313" key="5">
    <source>
        <dbReference type="Proteomes" id="UP000245216"/>
    </source>
</evidence>
<comment type="caution">
    <text evidence="4">The sequence shown here is derived from an EMBL/GenBank/DDBJ whole genome shotgun (WGS) entry which is preliminary data.</text>
</comment>
<dbReference type="AlphaFoldDB" id="A0A2U2BMV0"/>
<gene>
    <name evidence="4" type="ORF">DF183_00770</name>
</gene>
<dbReference type="Gene3D" id="1.20.120.450">
    <property type="entry name" value="dinb family like domain"/>
    <property type="match status" value="1"/>
</dbReference>
<feature type="binding site" evidence="3">
    <location>
        <position position="49"/>
    </location>
    <ligand>
        <name>a divalent metal cation</name>
        <dbReference type="ChEBI" id="CHEBI:60240"/>
    </ligand>
</feature>
<dbReference type="Proteomes" id="UP000245216">
    <property type="component" value="Unassembled WGS sequence"/>
</dbReference>
<feature type="binding site" evidence="3">
    <location>
        <position position="149"/>
    </location>
    <ligand>
        <name>a divalent metal cation</name>
        <dbReference type="ChEBI" id="CHEBI:60240"/>
    </ligand>
</feature>
<comment type="similarity">
    <text evidence="1">Belongs to the DinB family.</text>
</comment>
<protein>
    <submittedName>
        <fullName evidence="4">Damage-inducible protein DinB</fullName>
    </submittedName>
</protein>
<proteinExistence type="inferred from homology"/>
<accession>A0A2U2BMV0</accession>
<evidence type="ECO:0000256" key="2">
    <source>
        <dbReference type="ARBA" id="ARBA00022723"/>
    </source>
</evidence>
<dbReference type="EMBL" id="QEXO01000001">
    <property type="protein sequence ID" value="PWE15309.1"/>
    <property type="molecule type" value="Genomic_DNA"/>
</dbReference>
<evidence type="ECO:0000256" key="1">
    <source>
        <dbReference type="ARBA" id="ARBA00008635"/>
    </source>
</evidence>
<feature type="binding site" evidence="3">
    <location>
        <position position="145"/>
    </location>
    <ligand>
        <name>a divalent metal cation</name>
        <dbReference type="ChEBI" id="CHEBI:60240"/>
    </ligand>
</feature>